<sequence length="50" mass="5705">MFLLMLCILSVLYAFPVPHNSPLPTKKCTKSKTKILFCGFSTFYPFLEMG</sequence>
<proteinExistence type="predicted"/>
<dbReference type="EMBL" id="GBXM01018633">
    <property type="protein sequence ID" value="JAH89944.1"/>
    <property type="molecule type" value="Transcribed_RNA"/>
</dbReference>
<protein>
    <submittedName>
        <fullName evidence="1">Uncharacterized protein</fullName>
    </submittedName>
</protein>
<name>A0A0E9WHS6_ANGAN</name>
<dbReference type="AlphaFoldDB" id="A0A0E9WHS6"/>
<evidence type="ECO:0000313" key="1">
    <source>
        <dbReference type="EMBL" id="JAH89944.1"/>
    </source>
</evidence>
<reference evidence="1" key="2">
    <citation type="journal article" date="2015" name="Fish Shellfish Immunol.">
        <title>Early steps in the European eel (Anguilla anguilla)-Vibrio vulnificus interaction in the gills: Role of the RtxA13 toxin.</title>
        <authorList>
            <person name="Callol A."/>
            <person name="Pajuelo D."/>
            <person name="Ebbesson L."/>
            <person name="Teles M."/>
            <person name="MacKenzie S."/>
            <person name="Amaro C."/>
        </authorList>
    </citation>
    <scope>NUCLEOTIDE SEQUENCE</scope>
</reference>
<accession>A0A0E9WHS6</accession>
<reference evidence="1" key="1">
    <citation type="submission" date="2014-11" db="EMBL/GenBank/DDBJ databases">
        <authorList>
            <person name="Amaro Gonzalez C."/>
        </authorList>
    </citation>
    <scope>NUCLEOTIDE SEQUENCE</scope>
</reference>
<organism evidence="1">
    <name type="scientific">Anguilla anguilla</name>
    <name type="common">European freshwater eel</name>
    <name type="synonym">Muraena anguilla</name>
    <dbReference type="NCBI Taxonomy" id="7936"/>
    <lineage>
        <taxon>Eukaryota</taxon>
        <taxon>Metazoa</taxon>
        <taxon>Chordata</taxon>
        <taxon>Craniata</taxon>
        <taxon>Vertebrata</taxon>
        <taxon>Euteleostomi</taxon>
        <taxon>Actinopterygii</taxon>
        <taxon>Neopterygii</taxon>
        <taxon>Teleostei</taxon>
        <taxon>Anguilliformes</taxon>
        <taxon>Anguillidae</taxon>
        <taxon>Anguilla</taxon>
    </lineage>
</organism>